<feature type="transmembrane region" description="Helical" evidence="6">
    <location>
        <begin position="71"/>
        <end position="92"/>
    </location>
</feature>
<comment type="subcellular location">
    <subcellularLocation>
        <location evidence="1">Membrane</location>
        <topology evidence="1">Multi-pass membrane protein</topology>
    </subcellularLocation>
</comment>
<dbReference type="Proteomes" id="UP000030437">
    <property type="component" value="Unassembled WGS sequence"/>
</dbReference>
<dbReference type="PANTHER" id="PTHR43461">
    <property type="entry name" value="TRANSMEMBRANE PROTEIN 256"/>
    <property type="match status" value="1"/>
</dbReference>
<evidence type="ECO:0000256" key="5">
    <source>
        <dbReference type="ARBA" id="ARBA00023136"/>
    </source>
</evidence>
<comment type="caution">
    <text evidence="7">The sequence shown here is derived from an EMBL/GenBank/DDBJ whole genome shotgun (WGS) entry which is preliminary data.</text>
</comment>
<dbReference type="STRING" id="1220589.CD32_20090"/>
<evidence type="ECO:0000256" key="6">
    <source>
        <dbReference type="SAM" id="Phobius"/>
    </source>
</evidence>
<dbReference type="EMBL" id="JPVP01000060">
    <property type="protein sequence ID" value="KGR81652.1"/>
    <property type="molecule type" value="Genomic_DNA"/>
</dbReference>
<evidence type="ECO:0000313" key="8">
    <source>
        <dbReference type="Proteomes" id="UP000030437"/>
    </source>
</evidence>
<dbReference type="GO" id="GO:0005886">
    <property type="term" value="C:plasma membrane"/>
    <property type="evidence" value="ECO:0007669"/>
    <property type="project" value="TreeGrafter"/>
</dbReference>
<name>A0A0A3J3M4_9BACI</name>
<dbReference type="RefSeq" id="WP_036158282.1">
    <property type="nucleotide sequence ID" value="NZ_AVCX01000001.1"/>
</dbReference>
<evidence type="ECO:0000256" key="2">
    <source>
        <dbReference type="ARBA" id="ARBA00009694"/>
    </source>
</evidence>
<dbReference type="Pfam" id="PF04241">
    <property type="entry name" value="DUF423"/>
    <property type="match status" value="1"/>
</dbReference>
<comment type="similarity">
    <text evidence="2">Belongs to the UPF0382 family.</text>
</comment>
<evidence type="ECO:0000256" key="1">
    <source>
        <dbReference type="ARBA" id="ARBA00004141"/>
    </source>
</evidence>
<evidence type="ECO:0000256" key="3">
    <source>
        <dbReference type="ARBA" id="ARBA00022692"/>
    </source>
</evidence>
<protein>
    <submittedName>
        <fullName evidence="7">Membrane protein</fullName>
    </submittedName>
</protein>
<evidence type="ECO:0000256" key="4">
    <source>
        <dbReference type="ARBA" id="ARBA00022989"/>
    </source>
</evidence>
<keyword evidence="3 6" id="KW-0812">Transmembrane</keyword>
<keyword evidence="5 6" id="KW-0472">Membrane</keyword>
<reference evidence="7 8" key="1">
    <citation type="submission" date="2014-02" db="EMBL/GenBank/DDBJ databases">
        <title>Draft genome sequence of Lysinibacillus odysseyi NBRC 100172.</title>
        <authorList>
            <person name="Zhang F."/>
            <person name="Wang G."/>
            <person name="Zhang L."/>
        </authorList>
    </citation>
    <scope>NUCLEOTIDE SEQUENCE [LARGE SCALE GENOMIC DNA]</scope>
    <source>
        <strain evidence="7 8">NBRC 100172</strain>
    </source>
</reference>
<dbReference type="eggNOG" id="COG2363">
    <property type="taxonomic scope" value="Bacteria"/>
</dbReference>
<organism evidence="7 8">
    <name type="scientific">Lysinibacillus odysseyi 34hs-1 = NBRC 100172</name>
    <dbReference type="NCBI Taxonomy" id="1220589"/>
    <lineage>
        <taxon>Bacteria</taxon>
        <taxon>Bacillati</taxon>
        <taxon>Bacillota</taxon>
        <taxon>Bacilli</taxon>
        <taxon>Bacillales</taxon>
        <taxon>Bacillaceae</taxon>
        <taxon>Lysinibacillus</taxon>
    </lineage>
</organism>
<accession>A0A0A3J3M4</accession>
<sequence length="121" mass="12905">MKLAILLGAAMAFVAVAFGAFGAHALKDKFKEQKYADNWETACRYLMYHALGLILTGLLIHTVGESGLLTAATWCMFLGSVIFSGSLYILSLTGIRKLGAITPIGGLLQLAAWICVIIAVI</sequence>
<keyword evidence="8" id="KW-1185">Reference proteome</keyword>
<feature type="transmembrane region" description="Helical" evidence="6">
    <location>
        <begin position="98"/>
        <end position="120"/>
    </location>
</feature>
<dbReference type="OrthoDB" id="9802121at2"/>
<evidence type="ECO:0000313" key="7">
    <source>
        <dbReference type="EMBL" id="KGR81652.1"/>
    </source>
</evidence>
<proteinExistence type="inferred from homology"/>
<feature type="transmembrane region" description="Helical" evidence="6">
    <location>
        <begin position="46"/>
        <end position="64"/>
    </location>
</feature>
<dbReference type="AlphaFoldDB" id="A0A0A3J3M4"/>
<gene>
    <name evidence="7" type="ORF">CD32_20090</name>
</gene>
<keyword evidence="4 6" id="KW-1133">Transmembrane helix</keyword>
<dbReference type="PANTHER" id="PTHR43461:SF1">
    <property type="entry name" value="TRANSMEMBRANE PROTEIN 256"/>
    <property type="match status" value="1"/>
</dbReference>
<dbReference type="InterPro" id="IPR006696">
    <property type="entry name" value="DUF423"/>
</dbReference>